<feature type="region of interest" description="Disordered" evidence="1">
    <location>
        <begin position="1"/>
        <end position="21"/>
    </location>
</feature>
<reference evidence="2" key="1">
    <citation type="submission" date="2021-04" db="EMBL/GenBank/DDBJ databases">
        <title>Draft genome sequence of Xylanibacillus composti strain K13.</title>
        <authorList>
            <person name="Uke A."/>
            <person name="Chhe C."/>
            <person name="Baramee S."/>
            <person name="Kosugi A."/>
        </authorList>
    </citation>
    <scope>NUCLEOTIDE SEQUENCE</scope>
    <source>
        <strain evidence="2">K13</strain>
    </source>
</reference>
<keyword evidence="3" id="KW-1185">Reference proteome</keyword>
<evidence type="ECO:0000256" key="1">
    <source>
        <dbReference type="SAM" id="MobiDB-lite"/>
    </source>
</evidence>
<evidence type="ECO:0000313" key="3">
    <source>
        <dbReference type="Proteomes" id="UP000677918"/>
    </source>
</evidence>
<feature type="compositionally biased region" description="Acidic residues" evidence="1">
    <location>
        <begin position="1"/>
        <end position="15"/>
    </location>
</feature>
<organism evidence="2 3">
    <name type="scientific">Xylanibacillus composti</name>
    <dbReference type="NCBI Taxonomy" id="1572762"/>
    <lineage>
        <taxon>Bacteria</taxon>
        <taxon>Bacillati</taxon>
        <taxon>Bacillota</taxon>
        <taxon>Bacilli</taxon>
        <taxon>Bacillales</taxon>
        <taxon>Paenibacillaceae</taxon>
        <taxon>Xylanibacillus</taxon>
    </lineage>
</organism>
<dbReference type="Proteomes" id="UP000677918">
    <property type="component" value="Unassembled WGS sequence"/>
</dbReference>
<name>A0A8J4H7B6_9BACL</name>
<dbReference type="InterPro" id="IPR025716">
    <property type="entry name" value="Post-transcriptional_regulator"/>
</dbReference>
<proteinExistence type="predicted"/>
<dbReference type="RefSeq" id="WP_213412908.1">
    <property type="nucleotide sequence ID" value="NZ_BOVK01000041.1"/>
</dbReference>
<comment type="caution">
    <text evidence="2">The sequence shown here is derived from an EMBL/GenBank/DDBJ whole genome shotgun (WGS) entry which is preliminary data.</text>
</comment>
<protein>
    <recommendedName>
        <fullName evidence="4">ComN-like post-transcriptional regulator</fullName>
    </recommendedName>
</protein>
<dbReference type="EMBL" id="BOVK01000041">
    <property type="protein sequence ID" value="GIQ70133.1"/>
    <property type="molecule type" value="Genomic_DNA"/>
</dbReference>
<evidence type="ECO:0008006" key="4">
    <source>
        <dbReference type="Google" id="ProtNLM"/>
    </source>
</evidence>
<evidence type="ECO:0000313" key="2">
    <source>
        <dbReference type="EMBL" id="GIQ70133.1"/>
    </source>
</evidence>
<dbReference type="Pfam" id="PF13797">
    <property type="entry name" value="Post_transc_reg"/>
    <property type="match status" value="1"/>
</dbReference>
<gene>
    <name evidence="2" type="ORF">XYCOK13_29570</name>
</gene>
<accession>A0A8J4H7B6</accession>
<dbReference type="AlphaFoldDB" id="A0A8J4H7B6"/>
<sequence>MAEEQIPVEEDDYEEDQARNDEEWDEAYMSRVIEELCISKAEEFRLLGYEQVTGADVWQCVSEPYIKTGMPRLHRIVNDILTLKITKFMNQMTLNAYKGIEF</sequence>